<protein>
    <recommendedName>
        <fullName evidence="4">HTH arsR-type domain-containing protein</fullName>
    </recommendedName>
</protein>
<comment type="caution">
    <text evidence="5">The sequence shown here is derived from an EMBL/GenBank/DDBJ whole genome shotgun (WGS) entry which is preliminary data.</text>
</comment>
<evidence type="ECO:0000256" key="1">
    <source>
        <dbReference type="ARBA" id="ARBA00023015"/>
    </source>
</evidence>
<dbReference type="EMBL" id="AZFF01000018">
    <property type="protein sequence ID" value="KRL53504.1"/>
    <property type="molecule type" value="Genomic_DNA"/>
</dbReference>
<dbReference type="GO" id="GO:0003700">
    <property type="term" value="F:DNA-binding transcription factor activity"/>
    <property type="evidence" value="ECO:0007669"/>
    <property type="project" value="InterPro"/>
</dbReference>
<feature type="domain" description="HTH arsR-type" evidence="4">
    <location>
        <begin position="12"/>
        <end position="110"/>
    </location>
</feature>
<dbReference type="InterPro" id="IPR011991">
    <property type="entry name" value="ArsR-like_HTH"/>
</dbReference>
<dbReference type="InterPro" id="IPR036390">
    <property type="entry name" value="WH_DNA-bd_sf"/>
</dbReference>
<dbReference type="InterPro" id="IPR001845">
    <property type="entry name" value="HTH_ArsR_DNA-bd_dom"/>
</dbReference>
<gene>
    <name evidence="5" type="ORF">FD35_GL001042</name>
</gene>
<dbReference type="PANTHER" id="PTHR33154">
    <property type="entry name" value="TRANSCRIPTIONAL REGULATOR, ARSR FAMILY"/>
    <property type="match status" value="1"/>
</dbReference>
<dbReference type="Proteomes" id="UP000051999">
    <property type="component" value="Unassembled WGS sequence"/>
</dbReference>
<evidence type="ECO:0000256" key="2">
    <source>
        <dbReference type="ARBA" id="ARBA00023125"/>
    </source>
</evidence>
<dbReference type="Gene3D" id="1.10.10.10">
    <property type="entry name" value="Winged helix-like DNA-binding domain superfamily/Winged helix DNA-binding domain"/>
    <property type="match status" value="1"/>
</dbReference>
<dbReference type="Pfam" id="PF01022">
    <property type="entry name" value="HTH_5"/>
    <property type="match status" value="1"/>
</dbReference>
<organism evidence="5 6">
    <name type="scientific">Furfurilactobacillus rossiae DSM 15814</name>
    <dbReference type="NCBI Taxonomy" id="1114972"/>
    <lineage>
        <taxon>Bacteria</taxon>
        <taxon>Bacillati</taxon>
        <taxon>Bacillota</taxon>
        <taxon>Bacilli</taxon>
        <taxon>Lactobacillales</taxon>
        <taxon>Lactobacillaceae</taxon>
        <taxon>Furfurilactobacillus</taxon>
    </lineage>
</organism>
<dbReference type="OrthoDB" id="9798835at2"/>
<dbReference type="RefSeq" id="WP_017260391.1">
    <property type="nucleotide sequence ID" value="NZ_AUAW01000021.1"/>
</dbReference>
<evidence type="ECO:0000259" key="4">
    <source>
        <dbReference type="PROSITE" id="PS50987"/>
    </source>
</evidence>
<dbReference type="SMART" id="SM00418">
    <property type="entry name" value="HTH_ARSR"/>
    <property type="match status" value="1"/>
</dbReference>
<dbReference type="CDD" id="cd00090">
    <property type="entry name" value="HTH_ARSR"/>
    <property type="match status" value="1"/>
</dbReference>
<keyword evidence="1" id="KW-0805">Transcription regulation</keyword>
<dbReference type="NCBIfam" id="NF033788">
    <property type="entry name" value="HTH_metalloreg"/>
    <property type="match status" value="1"/>
</dbReference>
<sequence length="115" mass="12813">MANQISTAHLSIARQNFAECQTMFVALGDESRQQIIMALIGTTCETGLRVGEITKAVNLSRPAVSHHLKILRDAGLINQRKDGTMNFYSVDIRSNFSKLTNLIKIIEKLQEETHG</sequence>
<dbReference type="STRING" id="1114972.FD35_GL001042"/>
<dbReference type="PATRIC" id="fig|1114972.6.peg.1056"/>
<dbReference type="eggNOG" id="COG0640">
    <property type="taxonomic scope" value="Bacteria"/>
</dbReference>
<dbReference type="PANTHER" id="PTHR33154:SF33">
    <property type="entry name" value="TRANSCRIPTIONAL REPRESSOR SDPR"/>
    <property type="match status" value="1"/>
</dbReference>
<name>A0A0R1R8L6_9LACO</name>
<evidence type="ECO:0000313" key="6">
    <source>
        <dbReference type="Proteomes" id="UP000051999"/>
    </source>
</evidence>
<dbReference type="GO" id="GO:0003677">
    <property type="term" value="F:DNA binding"/>
    <property type="evidence" value="ECO:0007669"/>
    <property type="project" value="UniProtKB-KW"/>
</dbReference>
<dbReference type="SUPFAM" id="SSF46785">
    <property type="entry name" value="Winged helix' DNA-binding domain"/>
    <property type="match status" value="1"/>
</dbReference>
<evidence type="ECO:0000256" key="3">
    <source>
        <dbReference type="ARBA" id="ARBA00023163"/>
    </source>
</evidence>
<dbReference type="InterPro" id="IPR051081">
    <property type="entry name" value="HTH_MetalResp_TranReg"/>
</dbReference>
<dbReference type="PROSITE" id="PS50987">
    <property type="entry name" value="HTH_ARSR_2"/>
    <property type="match status" value="1"/>
</dbReference>
<keyword evidence="6" id="KW-1185">Reference proteome</keyword>
<dbReference type="AlphaFoldDB" id="A0A0R1R8L6"/>
<accession>A0A0R1R8L6</accession>
<dbReference type="InterPro" id="IPR036388">
    <property type="entry name" value="WH-like_DNA-bd_sf"/>
</dbReference>
<keyword evidence="2" id="KW-0238">DNA-binding</keyword>
<dbReference type="PRINTS" id="PR00778">
    <property type="entry name" value="HTHARSR"/>
</dbReference>
<proteinExistence type="predicted"/>
<keyword evidence="3" id="KW-0804">Transcription</keyword>
<evidence type="ECO:0000313" key="5">
    <source>
        <dbReference type="EMBL" id="KRL53504.1"/>
    </source>
</evidence>
<reference evidence="5 6" key="1">
    <citation type="journal article" date="2015" name="Genome Announc.">
        <title>Expanding the biotechnology potential of lactobacilli through comparative genomics of 213 strains and associated genera.</title>
        <authorList>
            <person name="Sun Z."/>
            <person name="Harris H.M."/>
            <person name="McCann A."/>
            <person name="Guo C."/>
            <person name="Argimon S."/>
            <person name="Zhang W."/>
            <person name="Yang X."/>
            <person name="Jeffery I.B."/>
            <person name="Cooney J.C."/>
            <person name="Kagawa T.F."/>
            <person name="Liu W."/>
            <person name="Song Y."/>
            <person name="Salvetti E."/>
            <person name="Wrobel A."/>
            <person name="Rasinkangas P."/>
            <person name="Parkhill J."/>
            <person name="Rea M.C."/>
            <person name="O'Sullivan O."/>
            <person name="Ritari J."/>
            <person name="Douillard F.P."/>
            <person name="Paul Ross R."/>
            <person name="Yang R."/>
            <person name="Briner A.E."/>
            <person name="Felis G.E."/>
            <person name="de Vos W.M."/>
            <person name="Barrangou R."/>
            <person name="Klaenhammer T.R."/>
            <person name="Caufield P.W."/>
            <person name="Cui Y."/>
            <person name="Zhang H."/>
            <person name="O'Toole P.W."/>
        </authorList>
    </citation>
    <scope>NUCLEOTIDE SEQUENCE [LARGE SCALE GENOMIC DNA]</scope>
    <source>
        <strain evidence="5 6">DSM 15814</strain>
    </source>
</reference>